<proteinExistence type="predicted"/>
<feature type="compositionally biased region" description="Low complexity" evidence="1">
    <location>
        <begin position="265"/>
        <end position="277"/>
    </location>
</feature>
<dbReference type="PANTHER" id="PTHR13361">
    <property type="entry name" value="WW DOMAIN-BINDING PROTEIN 11"/>
    <property type="match status" value="1"/>
</dbReference>
<feature type="region of interest" description="Disordered" evidence="1">
    <location>
        <begin position="257"/>
        <end position="297"/>
    </location>
</feature>
<keyword evidence="4" id="KW-1185">Reference proteome</keyword>
<dbReference type="PANTHER" id="PTHR13361:SF1">
    <property type="entry name" value="WW DOMAIN-BINDING PROTEIN 11"/>
    <property type="match status" value="1"/>
</dbReference>
<feature type="signal peptide" evidence="2">
    <location>
        <begin position="1"/>
        <end position="22"/>
    </location>
</feature>
<accession>A0A2C7A6U4</accession>
<evidence type="ECO:0000256" key="2">
    <source>
        <dbReference type="SAM" id="SignalP"/>
    </source>
</evidence>
<keyword evidence="2" id="KW-0732">Signal</keyword>
<reference evidence="3 4" key="1">
    <citation type="submission" date="2017-10" db="EMBL/GenBank/DDBJ databases">
        <authorList>
            <person name="Banno H."/>
            <person name="Chua N.-H."/>
        </authorList>
    </citation>
    <scope>NUCLEOTIDE SEQUENCE [LARGE SCALE GENOMIC DNA]</scope>
    <source>
        <strain evidence="3 4">YW11</strain>
    </source>
</reference>
<evidence type="ECO:0000313" key="4">
    <source>
        <dbReference type="Proteomes" id="UP000223527"/>
    </source>
</evidence>
<feature type="region of interest" description="Disordered" evidence="1">
    <location>
        <begin position="212"/>
        <end position="239"/>
    </location>
</feature>
<feature type="region of interest" description="Disordered" evidence="1">
    <location>
        <begin position="31"/>
        <end position="60"/>
    </location>
</feature>
<dbReference type="RefSeq" id="WP_099096755.1">
    <property type="nucleotide sequence ID" value="NZ_PDNU01000037.1"/>
</dbReference>
<sequence length="843" mass="87773">MRRSLLLASLVLPPLLAQPAVAQMPPPPPAMPAAVPGAAPGAMPDAAPDAAPGVRVRSGQHPDRGRVVLHLGSIPPHSLRRVGQDHEIRLRGLHRLDISALRRLREVKGAEVRQEAGETVLLLRAACDCVAESGVVEGMLFVDLRPASSAPPPAPAPAPAQVPAAAREAGQLAAARRRLLDDAVRLGLMNPGQAEAMLRGAPAVAALPFPPASPAPVSPAQASPAPASPPAPALSARPPADDLVSLRESMLGRLALLNGPPAAPAPSASTPSASTPPRMGGSAPLPNPSFAAPAGTPPRPACLEPAFSLRDWAGEAGFVEQLAARRGALALADHGAAETAALAELYAFHELNREALAVLSAPLLEQPGGALRERLERVRDVARLLGREPISPASPLLAEAAECARPDLPLWRALVAAVGGDAAALARLAPQARAALRDVPPDLRLAFAVIMAEAAEEDAETLRTLLAAIRTAPEEQRPDQQARRGLLMARMARLEGNRAEEALHLERAARAGRSVPALQARMRLAALSLSRPGAEGQRAEAQLMDFARAYRFDPLGEEAAILYAQHLLERGELAAALAVAEGASQTNRRSGMESRGARLAAQALRLLLVDAQGLELPPAGERLALYWQYEGYATPGERGDDIRQGALRLMLEEGLADAALDVSRQLTPASAGRPEAALLVARAEAMAPQGDPQRAMALLRALPESPGTRRAAAMALGRMGRPLEAAQALEALQALPDRLARTAWLFQAQAWPGAADAYAELLRDPALDADRRAEATARLASAAALAGQRPGVAPELLAPEAGAAALLQLSGDTAGAARGVAAARSAIARSRQIEGLLPETARN</sequence>
<dbReference type="EMBL" id="PDNU01000037">
    <property type="protein sequence ID" value="PHK93709.1"/>
    <property type="molecule type" value="Genomic_DNA"/>
</dbReference>
<feature type="compositionally biased region" description="Low complexity" evidence="1">
    <location>
        <begin position="32"/>
        <end position="52"/>
    </location>
</feature>
<feature type="chain" id="PRO_5012451653" evidence="2">
    <location>
        <begin position="23"/>
        <end position="843"/>
    </location>
</feature>
<organism evidence="3 4">
    <name type="scientific">Teichococcus rhizosphaerae</name>
    <dbReference type="NCBI Taxonomy" id="1335062"/>
    <lineage>
        <taxon>Bacteria</taxon>
        <taxon>Pseudomonadati</taxon>
        <taxon>Pseudomonadota</taxon>
        <taxon>Alphaproteobacteria</taxon>
        <taxon>Acetobacterales</taxon>
        <taxon>Roseomonadaceae</taxon>
        <taxon>Roseomonas</taxon>
    </lineage>
</organism>
<evidence type="ECO:0000313" key="3">
    <source>
        <dbReference type="EMBL" id="PHK93709.1"/>
    </source>
</evidence>
<name>A0A2C7A6U4_9PROT</name>
<comment type="caution">
    <text evidence="3">The sequence shown here is derived from an EMBL/GenBank/DDBJ whole genome shotgun (WGS) entry which is preliminary data.</text>
</comment>
<gene>
    <name evidence="3" type="ORF">CR162_17120</name>
</gene>
<dbReference type="AlphaFoldDB" id="A0A2C7A6U4"/>
<dbReference type="Proteomes" id="UP000223527">
    <property type="component" value="Unassembled WGS sequence"/>
</dbReference>
<evidence type="ECO:0000256" key="1">
    <source>
        <dbReference type="SAM" id="MobiDB-lite"/>
    </source>
</evidence>
<dbReference type="OrthoDB" id="7252307at2"/>
<protein>
    <submittedName>
        <fullName evidence="3">Uncharacterized protein</fullName>
    </submittedName>
</protein>